<gene>
    <name evidence="1" type="ORF">ACJIZ3_020636</name>
</gene>
<evidence type="ECO:0000313" key="2">
    <source>
        <dbReference type="Proteomes" id="UP001634393"/>
    </source>
</evidence>
<proteinExistence type="predicted"/>
<protein>
    <submittedName>
        <fullName evidence="1">Uncharacterized protein</fullName>
    </submittedName>
</protein>
<dbReference type="Proteomes" id="UP001634393">
    <property type="component" value="Unassembled WGS sequence"/>
</dbReference>
<dbReference type="EMBL" id="JBJXBP010000006">
    <property type="protein sequence ID" value="KAL3824607.1"/>
    <property type="molecule type" value="Genomic_DNA"/>
</dbReference>
<dbReference type="AlphaFoldDB" id="A0ABD3SJE0"/>
<keyword evidence="2" id="KW-1185">Reference proteome</keyword>
<accession>A0ABD3SJE0</accession>
<evidence type="ECO:0000313" key="1">
    <source>
        <dbReference type="EMBL" id="KAL3824607.1"/>
    </source>
</evidence>
<organism evidence="1 2">
    <name type="scientific">Penstemon smallii</name>
    <dbReference type="NCBI Taxonomy" id="265156"/>
    <lineage>
        <taxon>Eukaryota</taxon>
        <taxon>Viridiplantae</taxon>
        <taxon>Streptophyta</taxon>
        <taxon>Embryophyta</taxon>
        <taxon>Tracheophyta</taxon>
        <taxon>Spermatophyta</taxon>
        <taxon>Magnoliopsida</taxon>
        <taxon>eudicotyledons</taxon>
        <taxon>Gunneridae</taxon>
        <taxon>Pentapetalae</taxon>
        <taxon>asterids</taxon>
        <taxon>lamiids</taxon>
        <taxon>Lamiales</taxon>
        <taxon>Plantaginaceae</taxon>
        <taxon>Cheloneae</taxon>
        <taxon>Penstemon</taxon>
    </lineage>
</organism>
<sequence length="34" mass="3803">MRIRPSHVAAGRTGIPCRLNVDRKDSAKIDLSRL</sequence>
<name>A0ABD3SJE0_9LAMI</name>
<comment type="caution">
    <text evidence="1">The sequence shown here is derived from an EMBL/GenBank/DDBJ whole genome shotgun (WGS) entry which is preliminary data.</text>
</comment>
<reference evidence="1 2" key="1">
    <citation type="submission" date="2024-12" db="EMBL/GenBank/DDBJ databases">
        <title>The unique morphological basis and parallel evolutionary history of personate flowers in Penstemon.</title>
        <authorList>
            <person name="Depatie T.H."/>
            <person name="Wessinger C.A."/>
        </authorList>
    </citation>
    <scope>NUCLEOTIDE SEQUENCE [LARGE SCALE GENOMIC DNA]</scope>
    <source>
        <strain evidence="1">WTNN_2</strain>
        <tissue evidence="1">Leaf</tissue>
    </source>
</reference>